<evidence type="ECO:0000313" key="1">
    <source>
        <dbReference type="EMBL" id="MEQ2193150.1"/>
    </source>
</evidence>
<proteinExistence type="predicted"/>
<reference evidence="1 2" key="1">
    <citation type="submission" date="2021-06" db="EMBL/GenBank/DDBJ databases">
        <authorList>
            <person name="Palmer J.M."/>
        </authorList>
    </citation>
    <scope>NUCLEOTIDE SEQUENCE [LARGE SCALE GENOMIC DNA]</scope>
    <source>
        <strain evidence="1 2">XC_2019</strain>
        <tissue evidence="1">Muscle</tissue>
    </source>
</reference>
<dbReference type="Proteomes" id="UP001434883">
    <property type="component" value="Unassembled WGS sequence"/>
</dbReference>
<dbReference type="EMBL" id="JAHRIN010005876">
    <property type="protein sequence ID" value="MEQ2193150.1"/>
    <property type="molecule type" value="Genomic_DNA"/>
</dbReference>
<gene>
    <name evidence="1" type="ORF">XENOCAPTIV_024799</name>
</gene>
<feature type="non-terminal residue" evidence="1">
    <location>
        <position position="1"/>
    </location>
</feature>
<organism evidence="1 2">
    <name type="scientific">Xenoophorus captivus</name>
    <dbReference type="NCBI Taxonomy" id="1517983"/>
    <lineage>
        <taxon>Eukaryota</taxon>
        <taxon>Metazoa</taxon>
        <taxon>Chordata</taxon>
        <taxon>Craniata</taxon>
        <taxon>Vertebrata</taxon>
        <taxon>Euteleostomi</taxon>
        <taxon>Actinopterygii</taxon>
        <taxon>Neopterygii</taxon>
        <taxon>Teleostei</taxon>
        <taxon>Neoteleostei</taxon>
        <taxon>Acanthomorphata</taxon>
        <taxon>Ovalentaria</taxon>
        <taxon>Atherinomorphae</taxon>
        <taxon>Cyprinodontiformes</taxon>
        <taxon>Goodeidae</taxon>
        <taxon>Xenoophorus</taxon>
    </lineage>
</organism>
<sequence>AIESQIGDFYKDVGELGSLHGLSLPQRGLMAGDKEAGEQSGEVETRIVRLIEPLKERRRILLASKEMHQVAQDLEDEIVSFTSSVVRKQHEPIFHH</sequence>
<evidence type="ECO:0000313" key="2">
    <source>
        <dbReference type="Proteomes" id="UP001434883"/>
    </source>
</evidence>
<comment type="caution">
    <text evidence="1">The sequence shown here is derived from an EMBL/GenBank/DDBJ whole genome shotgun (WGS) entry which is preliminary data.</text>
</comment>
<accession>A0ABV0QBF6</accession>
<keyword evidence="2" id="KW-1185">Reference proteome</keyword>
<protein>
    <submittedName>
        <fullName evidence="1">Uncharacterized protein</fullName>
    </submittedName>
</protein>
<name>A0ABV0QBF6_9TELE</name>